<comment type="similarity">
    <text evidence="16">Belongs to the shikimate kinase family.</text>
</comment>
<accession>A0A542YSV3</accession>
<feature type="binding site" evidence="16">
    <location>
        <position position="118"/>
    </location>
    <ligand>
        <name>ATP</name>
        <dbReference type="ChEBI" id="CHEBI:30616"/>
    </ligand>
</feature>
<dbReference type="PROSITE" id="PS01128">
    <property type="entry name" value="SHIKIMATE_KINASE"/>
    <property type="match status" value="1"/>
</dbReference>
<dbReference type="Gene3D" id="3.40.50.1970">
    <property type="match status" value="1"/>
</dbReference>
<keyword evidence="13 17" id="KW-0456">Lyase</keyword>
<feature type="binding site" evidence="17">
    <location>
        <position position="429"/>
    </location>
    <ligand>
        <name>Zn(2+)</name>
        <dbReference type="ChEBI" id="CHEBI:29105"/>
    </ligand>
</feature>
<comment type="catalytic activity">
    <reaction evidence="1 17">
        <text>7-phospho-2-dehydro-3-deoxy-D-arabino-heptonate = 3-dehydroquinate + phosphate</text>
        <dbReference type="Rhea" id="RHEA:21968"/>
        <dbReference type="ChEBI" id="CHEBI:32364"/>
        <dbReference type="ChEBI" id="CHEBI:43474"/>
        <dbReference type="ChEBI" id="CHEBI:58394"/>
        <dbReference type="EC" id="4.2.3.4"/>
    </reaction>
</comment>
<evidence type="ECO:0000256" key="15">
    <source>
        <dbReference type="ARBA" id="ARBA00048567"/>
    </source>
</evidence>
<dbReference type="HAMAP" id="MF_00110">
    <property type="entry name" value="DHQ_synthase"/>
    <property type="match status" value="1"/>
</dbReference>
<feature type="binding site" evidence="16">
    <location>
        <position position="136"/>
    </location>
    <ligand>
        <name>substrate</name>
    </ligand>
</feature>
<evidence type="ECO:0000313" key="21">
    <source>
        <dbReference type="Proteomes" id="UP000319516"/>
    </source>
</evidence>
<dbReference type="GO" id="GO:0004765">
    <property type="term" value="F:shikimate kinase activity"/>
    <property type="evidence" value="ECO:0007669"/>
    <property type="project" value="UniProtKB-UniRule"/>
</dbReference>
<dbReference type="NCBIfam" id="TIGR01357">
    <property type="entry name" value="aroB"/>
    <property type="match status" value="1"/>
</dbReference>
<comment type="pathway">
    <text evidence="4 16">Metabolic intermediate biosynthesis; chorismate biosynthesis; chorismate from D-erythrose 4-phosphate and phosphoenolpyruvate: step 5/7.</text>
</comment>
<keyword evidence="17" id="KW-0170">Cobalt</keyword>
<dbReference type="Pfam" id="PF24621">
    <property type="entry name" value="DHQS_C"/>
    <property type="match status" value="1"/>
</dbReference>
<comment type="subcellular location">
    <subcellularLocation>
        <location evidence="17">Cytoplasm</location>
    </subcellularLocation>
</comment>
<evidence type="ECO:0000256" key="9">
    <source>
        <dbReference type="ARBA" id="ARBA00022777"/>
    </source>
</evidence>
<dbReference type="Pfam" id="PF01761">
    <property type="entry name" value="DHQ_synthase"/>
    <property type="match status" value="1"/>
</dbReference>
<evidence type="ECO:0000259" key="18">
    <source>
        <dbReference type="Pfam" id="PF01761"/>
    </source>
</evidence>
<dbReference type="PRINTS" id="PR01100">
    <property type="entry name" value="SHIKIMTKNASE"/>
</dbReference>
<dbReference type="InterPro" id="IPR000623">
    <property type="entry name" value="Shikimate_kinase/TSH1"/>
</dbReference>
<dbReference type="OrthoDB" id="9806583at2"/>
<evidence type="ECO:0000256" key="4">
    <source>
        <dbReference type="ARBA" id="ARBA00004842"/>
    </source>
</evidence>
<feature type="binding site" evidence="16">
    <location>
        <position position="81"/>
    </location>
    <ligand>
        <name>substrate</name>
    </ligand>
</feature>
<protein>
    <recommendedName>
        <fullName evidence="16 17">Multifunctional fusion protein</fullName>
    </recommendedName>
    <domain>
        <recommendedName>
            <fullName evidence="16">Shikimate kinase</fullName>
            <shortName evidence="16">SK</shortName>
            <ecNumber evidence="16">2.7.1.71</ecNumber>
        </recommendedName>
    </domain>
    <domain>
        <recommendedName>
            <fullName evidence="17">3-dehydroquinate synthase</fullName>
            <shortName evidence="17">DHQS</shortName>
            <ecNumber evidence="17">4.2.3.4</ecNumber>
        </recommendedName>
    </domain>
</protein>
<comment type="caution">
    <text evidence="17">Lacks conserved residue(s) required for the propagation of feature annotation.</text>
</comment>
<dbReference type="GO" id="GO:0008652">
    <property type="term" value="P:amino acid biosynthetic process"/>
    <property type="evidence" value="ECO:0007669"/>
    <property type="project" value="UniProtKB-KW"/>
</dbReference>
<evidence type="ECO:0000256" key="11">
    <source>
        <dbReference type="ARBA" id="ARBA00023027"/>
    </source>
</evidence>
<feature type="binding site" evidence="16">
    <location>
        <position position="153"/>
    </location>
    <ligand>
        <name>ATP</name>
        <dbReference type="ChEBI" id="CHEBI:30616"/>
    </ligand>
</feature>
<comment type="cofactor">
    <cofactor evidence="17">
        <name>Co(2+)</name>
        <dbReference type="ChEBI" id="CHEBI:48828"/>
    </cofactor>
    <cofactor evidence="17">
        <name>Zn(2+)</name>
        <dbReference type="ChEBI" id="CHEBI:29105"/>
    </cofactor>
    <text evidence="17">Binds 1 divalent metal cation per subunit. Can use either Co(2+) or Zn(2+).</text>
</comment>
<keyword evidence="16" id="KW-0460">Magnesium</keyword>
<dbReference type="GO" id="GO:0009073">
    <property type="term" value="P:aromatic amino acid family biosynthetic process"/>
    <property type="evidence" value="ECO:0007669"/>
    <property type="project" value="UniProtKB-KW"/>
</dbReference>
<evidence type="ECO:0000256" key="12">
    <source>
        <dbReference type="ARBA" id="ARBA00023141"/>
    </source>
</evidence>
<feature type="domain" description="3-dehydroquinate synthase C-terminal" evidence="19">
    <location>
        <begin position="347"/>
        <end position="489"/>
    </location>
</feature>
<comment type="function">
    <text evidence="17">Catalyzes the conversion of 3-deoxy-D-arabino-heptulosonate 7-phosphate (DAHP) to dehydroquinate (DHQ).</text>
</comment>
<dbReference type="InterPro" id="IPR031322">
    <property type="entry name" value="Shikimate/glucono_kinase"/>
</dbReference>
<comment type="catalytic activity">
    <reaction evidence="15 16">
        <text>shikimate + ATP = 3-phosphoshikimate + ADP + H(+)</text>
        <dbReference type="Rhea" id="RHEA:13121"/>
        <dbReference type="ChEBI" id="CHEBI:15378"/>
        <dbReference type="ChEBI" id="CHEBI:30616"/>
        <dbReference type="ChEBI" id="CHEBI:36208"/>
        <dbReference type="ChEBI" id="CHEBI:145989"/>
        <dbReference type="ChEBI" id="CHEBI:456216"/>
        <dbReference type="EC" id="2.7.1.71"/>
    </reaction>
</comment>
<comment type="pathway">
    <text evidence="3 17">Metabolic intermediate biosynthesis; chorismate biosynthesis; chorismate from D-erythrose 4-phosphate and phosphoenolpyruvate: step 2/7.</text>
</comment>
<dbReference type="InterPro" id="IPR050071">
    <property type="entry name" value="Dehydroquinate_synthase"/>
</dbReference>
<dbReference type="InterPro" id="IPR027417">
    <property type="entry name" value="P-loop_NTPase"/>
</dbReference>
<dbReference type="GO" id="GO:0005737">
    <property type="term" value="C:cytoplasm"/>
    <property type="evidence" value="ECO:0007669"/>
    <property type="project" value="UniProtKB-SubCell"/>
</dbReference>
<keyword evidence="14" id="KW-0511">Multifunctional enzyme</keyword>
<dbReference type="EC" id="4.2.3.4" evidence="17"/>
<dbReference type="Proteomes" id="UP000319516">
    <property type="component" value="Unassembled WGS sequence"/>
</dbReference>
<feature type="binding site" evidence="16">
    <location>
        <position position="17"/>
    </location>
    <ligand>
        <name>Mg(2+)</name>
        <dbReference type="ChEBI" id="CHEBI:18420"/>
    </ligand>
</feature>
<dbReference type="RefSeq" id="WP_141785077.1">
    <property type="nucleotide sequence ID" value="NZ_BAAAIK010000007.1"/>
</dbReference>
<dbReference type="SUPFAM" id="SSF56796">
    <property type="entry name" value="Dehydroquinate synthase-like"/>
    <property type="match status" value="1"/>
</dbReference>
<dbReference type="UniPathway" id="UPA00053">
    <property type="reaction ID" value="UER00085"/>
</dbReference>
<keyword evidence="6 17" id="KW-0028">Amino-acid biosynthesis</keyword>
<dbReference type="AlphaFoldDB" id="A0A542YSV3"/>
<evidence type="ECO:0000256" key="3">
    <source>
        <dbReference type="ARBA" id="ARBA00004661"/>
    </source>
</evidence>
<reference evidence="20 21" key="1">
    <citation type="submission" date="2019-06" db="EMBL/GenBank/DDBJ databases">
        <title>Sequencing the genomes of 1000 actinobacteria strains.</title>
        <authorList>
            <person name="Klenk H.-P."/>
        </authorList>
    </citation>
    <scope>NUCLEOTIDE SEQUENCE [LARGE SCALE GENOMIC DNA]</scope>
    <source>
        <strain evidence="20 21">DSM 12335</strain>
    </source>
</reference>
<dbReference type="PANTHER" id="PTHR43622:SF7">
    <property type="entry name" value="3-DEHYDROQUINATE SYNTHASE, CHLOROPLASTIC"/>
    <property type="match status" value="1"/>
</dbReference>
<dbReference type="CDD" id="cd08195">
    <property type="entry name" value="DHQS"/>
    <property type="match status" value="1"/>
</dbReference>
<keyword evidence="8 17" id="KW-0547">Nucleotide-binding</keyword>
<evidence type="ECO:0000256" key="1">
    <source>
        <dbReference type="ARBA" id="ARBA00001393"/>
    </source>
</evidence>
<evidence type="ECO:0000259" key="19">
    <source>
        <dbReference type="Pfam" id="PF24621"/>
    </source>
</evidence>
<feature type="binding site" evidence="17">
    <location>
        <begin position="295"/>
        <end position="296"/>
    </location>
    <ligand>
        <name>NAD(+)</name>
        <dbReference type="ChEBI" id="CHEBI:57540"/>
    </ligand>
</feature>
<dbReference type="InterPro" id="IPR056179">
    <property type="entry name" value="DHQS_C"/>
</dbReference>
<evidence type="ECO:0000256" key="17">
    <source>
        <dbReference type="HAMAP-Rule" id="MF_00110"/>
    </source>
</evidence>
<evidence type="ECO:0000256" key="10">
    <source>
        <dbReference type="ARBA" id="ARBA00022840"/>
    </source>
</evidence>
<dbReference type="InterPro" id="IPR023000">
    <property type="entry name" value="Shikimate_kinase_CS"/>
</dbReference>
<dbReference type="GO" id="GO:0009423">
    <property type="term" value="P:chorismate biosynthetic process"/>
    <property type="evidence" value="ECO:0007669"/>
    <property type="project" value="UniProtKB-UniRule"/>
</dbReference>
<dbReference type="InterPro" id="IPR016037">
    <property type="entry name" value="DHQ_synth_AroB"/>
</dbReference>
<feature type="binding site" evidence="17">
    <location>
        <position position="317"/>
    </location>
    <ligand>
        <name>NAD(+)</name>
        <dbReference type="ChEBI" id="CHEBI:57540"/>
    </ligand>
</feature>
<keyword evidence="12 17" id="KW-0057">Aromatic amino acid biosynthesis</keyword>
<comment type="cofactor">
    <cofactor evidence="2 17">
        <name>NAD(+)</name>
        <dbReference type="ChEBI" id="CHEBI:57540"/>
    </cofactor>
</comment>
<keyword evidence="17" id="KW-0862">Zinc</keyword>
<dbReference type="GO" id="GO:0000287">
    <property type="term" value="F:magnesium ion binding"/>
    <property type="evidence" value="ECO:0007669"/>
    <property type="project" value="UniProtKB-UniRule"/>
</dbReference>
<feature type="domain" description="3-dehydroquinate synthase N-terminal" evidence="18">
    <location>
        <begin position="235"/>
        <end position="342"/>
    </location>
</feature>
<keyword evidence="17" id="KW-0479">Metal-binding</keyword>
<keyword evidence="10 16" id="KW-0067">ATP-binding</keyword>
<organism evidence="20 21">
    <name type="scientific">Ornithinicoccus hortensis</name>
    <dbReference type="NCBI Taxonomy" id="82346"/>
    <lineage>
        <taxon>Bacteria</taxon>
        <taxon>Bacillati</taxon>
        <taxon>Actinomycetota</taxon>
        <taxon>Actinomycetes</taxon>
        <taxon>Micrococcales</taxon>
        <taxon>Intrasporangiaceae</taxon>
        <taxon>Ornithinicoccus</taxon>
    </lineage>
</organism>
<comment type="function">
    <text evidence="16">Catalyzes the specific phosphorylation of the 3-hydroxyl group of shikimic acid using ATP as a cosubstrate.</text>
</comment>
<feature type="binding site" evidence="17">
    <location>
        <position position="308"/>
    </location>
    <ligand>
        <name>NAD(+)</name>
        <dbReference type="ChEBI" id="CHEBI:57540"/>
    </ligand>
</feature>
<evidence type="ECO:0000256" key="6">
    <source>
        <dbReference type="ARBA" id="ARBA00022605"/>
    </source>
</evidence>
<gene>
    <name evidence="17" type="primary">aroB</name>
    <name evidence="16" type="synonym">aroK</name>
    <name evidence="20" type="ORF">FB467_2157</name>
</gene>
<dbReference type="Pfam" id="PF01202">
    <property type="entry name" value="SKI"/>
    <property type="match status" value="1"/>
</dbReference>
<dbReference type="HAMAP" id="MF_00109">
    <property type="entry name" value="Shikimate_kinase"/>
    <property type="match status" value="1"/>
</dbReference>
<keyword evidence="11 17" id="KW-0520">NAD</keyword>
<evidence type="ECO:0000313" key="20">
    <source>
        <dbReference type="EMBL" id="TQL51024.1"/>
    </source>
</evidence>
<comment type="caution">
    <text evidence="20">The sequence shown here is derived from an EMBL/GenBank/DDBJ whole genome shotgun (WGS) entry which is preliminary data.</text>
</comment>
<evidence type="ECO:0000256" key="8">
    <source>
        <dbReference type="ARBA" id="ARBA00022741"/>
    </source>
</evidence>
<dbReference type="Gene3D" id="3.40.50.300">
    <property type="entry name" value="P-loop containing nucleotide triphosphate hydrolases"/>
    <property type="match status" value="1"/>
</dbReference>
<comment type="similarity">
    <text evidence="17">Belongs to the sugar phosphate cyclases superfamily. Dehydroquinate synthase family.</text>
</comment>
<dbReference type="CDD" id="cd00464">
    <property type="entry name" value="SK"/>
    <property type="match status" value="1"/>
</dbReference>
<dbReference type="PANTHER" id="PTHR43622">
    <property type="entry name" value="3-DEHYDROQUINATE SYNTHASE"/>
    <property type="match status" value="1"/>
</dbReference>
<evidence type="ECO:0000256" key="7">
    <source>
        <dbReference type="ARBA" id="ARBA00022679"/>
    </source>
</evidence>
<dbReference type="InterPro" id="IPR030960">
    <property type="entry name" value="DHQS/DOIS_N"/>
</dbReference>
<proteinExistence type="inferred from homology"/>
<keyword evidence="21" id="KW-1185">Reference proteome</keyword>
<evidence type="ECO:0000256" key="16">
    <source>
        <dbReference type="HAMAP-Rule" id="MF_00109"/>
    </source>
</evidence>
<feature type="binding site" evidence="16">
    <location>
        <position position="59"/>
    </location>
    <ligand>
        <name>substrate</name>
    </ligand>
</feature>
<name>A0A542YSV3_9MICO</name>
<keyword evidence="7 16" id="KW-0808">Transferase</keyword>
<comment type="subunit">
    <text evidence="16">Monomer.</text>
</comment>
<feature type="binding site" evidence="16">
    <location>
        <position position="35"/>
    </location>
    <ligand>
        <name>substrate</name>
    </ligand>
</feature>
<comment type="cofactor">
    <cofactor evidence="16">
        <name>Mg(2+)</name>
        <dbReference type="ChEBI" id="CHEBI:18420"/>
    </cofactor>
    <text evidence="16">Binds 1 Mg(2+) ion per subunit.</text>
</comment>
<keyword evidence="9 16" id="KW-0418">Kinase</keyword>
<dbReference type="GO" id="GO:0003856">
    <property type="term" value="F:3-dehydroquinate synthase activity"/>
    <property type="evidence" value="ECO:0007669"/>
    <property type="project" value="UniProtKB-UniRule"/>
</dbReference>
<dbReference type="Gene3D" id="1.20.1090.10">
    <property type="entry name" value="Dehydroquinate synthase-like - alpha domain"/>
    <property type="match status" value="1"/>
</dbReference>
<evidence type="ECO:0000256" key="2">
    <source>
        <dbReference type="ARBA" id="ARBA00001911"/>
    </source>
</evidence>
<evidence type="ECO:0000256" key="5">
    <source>
        <dbReference type="ARBA" id="ARBA00022490"/>
    </source>
</evidence>
<feature type="binding site" evidence="16">
    <location>
        <begin position="13"/>
        <end position="18"/>
    </location>
    <ligand>
        <name>ATP</name>
        <dbReference type="ChEBI" id="CHEBI:30616"/>
    </ligand>
</feature>
<feature type="binding site" evidence="17">
    <location>
        <position position="350"/>
    </location>
    <ligand>
        <name>Zn(2+)</name>
        <dbReference type="ChEBI" id="CHEBI:29105"/>
    </ligand>
</feature>
<evidence type="ECO:0000256" key="14">
    <source>
        <dbReference type="ARBA" id="ARBA00023268"/>
    </source>
</evidence>
<feature type="binding site" evidence="17">
    <location>
        <position position="413"/>
    </location>
    <ligand>
        <name>Zn(2+)</name>
        <dbReference type="ChEBI" id="CHEBI:29105"/>
    </ligand>
</feature>
<dbReference type="GO" id="GO:0005524">
    <property type="term" value="F:ATP binding"/>
    <property type="evidence" value="ECO:0007669"/>
    <property type="project" value="UniProtKB-UniRule"/>
</dbReference>
<dbReference type="EC" id="2.7.1.71" evidence="16"/>
<feature type="binding site" evidence="17">
    <location>
        <begin position="271"/>
        <end position="275"/>
    </location>
    <ligand>
        <name>NAD(+)</name>
        <dbReference type="ChEBI" id="CHEBI:57540"/>
    </ligand>
</feature>
<sequence>MPSPRVVLVGPPGAGKTTVGTLLATAWGVPFQDTDQVIEQAEGRSISDIFVEDGEAHFRALEQAQVTRSLAEHDGVLALGGGAVMSPEVQQALVGHRVVFLDVAIADASARVGFDGSRPLLAVNPRATWTRMMNARRGTYQAVATHRVDTAGRTPQEVVDEIRALGEGRMTQPQVVDVGQEYSVHVGEGVLAELAGLVHPGRRVLVVHQPGREDLVRQVASVVEEAGGTAYPHPVPDAEAAKDVSVLAGAWAALGQAGFTRDDLVVGLGGGATTDLAGFVAATWLRGVDLVQLPTSLLGVVDAAVGGKTGINTAEGKNLVGAFHPPRAVLCDPAWLATMEQGDYCSGLAEIIKAGFIRDPEILELIEADPDAATRADAPVAVDLIARAVRVKSDVVAADLREASLREILNYGHTFAHAIEQVEGYSWRHGDAVAVGMVYVAELARAADLIDQDLLDRHRSVLTSVGLPTAYGGSSWERLRAAMGRDKKTRGSTLRFVVLEGLASPGRLEAPEEDLLERAYRAVSS</sequence>
<dbReference type="EMBL" id="VFOP01000001">
    <property type="protein sequence ID" value="TQL51024.1"/>
    <property type="molecule type" value="Genomic_DNA"/>
</dbReference>
<evidence type="ECO:0000256" key="13">
    <source>
        <dbReference type="ARBA" id="ARBA00023239"/>
    </source>
</evidence>
<dbReference type="SUPFAM" id="SSF52540">
    <property type="entry name" value="P-loop containing nucleoside triphosphate hydrolases"/>
    <property type="match status" value="1"/>
</dbReference>
<feature type="binding site" evidence="17">
    <location>
        <begin position="237"/>
        <end position="242"/>
    </location>
    <ligand>
        <name>NAD(+)</name>
        <dbReference type="ChEBI" id="CHEBI:57540"/>
    </ligand>
</feature>
<keyword evidence="5 17" id="KW-0963">Cytoplasm</keyword>